<evidence type="ECO:0000313" key="2">
    <source>
        <dbReference type="EMBL" id="CAG8770606.1"/>
    </source>
</evidence>
<organism evidence="2 3">
    <name type="scientific">Ambispora leptoticha</name>
    <dbReference type="NCBI Taxonomy" id="144679"/>
    <lineage>
        <taxon>Eukaryota</taxon>
        <taxon>Fungi</taxon>
        <taxon>Fungi incertae sedis</taxon>
        <taxon>Mucoromycota</taxon>
        <taxon>Glomeromycotina</taxon>
        <taxon>Glomeromycetes</taxon>
        <taxon>Archaeosporales</taxon>
        <taxon>Ambisporaceae</taxon>
        <taxon>Ambispora</taxon>
    </lineage>
</organism>
<accession>A0A9N9JDC2</accession>
<protein>
    <submittedName>
        <fullName evidence="2">11478_t:CDS:1</fullName>
    </submittedName>
</protein>
<evidence type="ECO:0000256" key="1">
    <source>
        <dbReference type="SAM" id="MobiDB-lite"/>
    </source>
</evidence>
<feature type="compositionally biased region" description="Basic and acidic residues" evidence="1">
    <location>
        <begin position="1"/>
        <end position="15"/>
    </location>
</feature>
<feature type="region of interest" description="Disordered" evidence="1">
    <location>
        <begin position="1"/>
        <end position="82"/>
    </location>
</feature>
<dbReference type="AlphaFoldDB" id="A0A9N9JDC2"/>
<feature type="compositionally biased region" description="Basic and acidic residues" evidence="1">
    <location>
        <begin position="23"/>
        <end position="32"/>
    </location>
</feature>
<evidence type="ECO:0000313" key="3">
    <source>
        <dbReference type="Proteomes" id="UP000789508"/>
    </source>
</evidence>
<name>A0A9N9JDC2_9GLOM</name>
<feature type="non-terminal residue" evidence="2">
    <location>
        <position position="106"/>
    </location>
</feature>
<keyword evidence="3" id="KW-1185">Reference proteome</keyword>
<feature type="compositionally biased region" description="Basic and acidic residues" evidence="1">
    <location>
        <begin position="41"/>
        <end position="58"/>
    </location>
</feature>
<dbReference type="EMBL" id="CAJVPS010052141">
    <property type="protein sequence ID" value="CAG8770606.1"/>
    <property type="molecule type" value="Genomic_DNA"/>
</dbReference>
<reference evidence="2" key="1">
    <citation type="submission" date="2021-06" db="EMBL/GenBank/DDBJ databases">
        <authorList>
            <person name="Kallberg Y."/>
            <person name="Tangrot J."/>
            <person name="Rosling A."/>
        </authorList>
    </citation>
    <scope>NUCLEOTIDE SEQUENCE</scope>
    <source>
        <strain evidence="2">FL130A</strain>
    </source>
</reference>
<feature type="non-terminal residue" evidence="2">
    <location>
        <position position="1"/>
    </location>
</feature>
<proteinExistence type="predicted"/>
<dbReference type="Proteomes" id="UP000789508">
    <property type="component" value="Unassembled WGS sequence"/>
</dbReference>
<gene>
    <name evidence="2" type="ORF">ALEPTO_LOCUS14124</name>
</gene>
<comment type="caution">
    <text evidence="2">The sequence shown here is derived from an EMBL/GenBank/DDBJ whole genome shotgun (WGS) entry which is preliminary data.</text>
</comment>
<sequence length="106" mass="11854">EKLLQLRKAREERKNTPPTPTESNEKSKKDELDALLADLLPKQEPKIEAPEKPVEKEPTLPPDSIKIDNLPPNFITSSGPATPTITTRFVPDFTTFEAVILDIPPK</sequence>